<evidence type="ECO:0000313" key="4">
    <source>
        <dbReference type="Proteomes" id="UP000280960"/>
    </source>
</evidence>
<dbReference type="InterPro" id="IPR050661">
    <property type="entry name" value="BglG_antiterminators"/>
</dbReference>
<dbReference type="InterPro" id="IPR036650">
    <property type="entry name" value="CAT_RNA-bd_dom_sf"/>
</dbReference>
<dbReference type="NCBIfam" id="NF047357">
    <property type="entry name" value="antiterm_GlcT"/>
    <property type="match status" value="1"/>
</dbReference>
<dbReference type="Gene3D" id="2.30.24.10">
    <property type="entry name" value="CAT RNA-binding domain"/>
    <property type="match status" value="1"/>
</dbReference>
<dbReference type="SMART" id="SM01061">
    <property type="entry name" value="CAT_RBD"/>
    <property type="match status" value="1"/>
</dbReference>
<dbReference type="Pfam" id="PF00874">
    <property type="entry name" value="PRD"/>
    <property type="match status" value="2"/>
</dbReference>
<organism evidence="3 4">
    <name type="scientific">Biomaibacter acetigenes</name>
    <dbReference type="NCBI Taxonomy" id="2316383"/>
    <lineage>
        <taxon>Bacteria</taxon>
        <taxon>Bacillati</taxon>
        <taxon>Bacillota</taxon>
        <taxon>Clostridia</taxon>
        <taxon>Thermosediminibacterales</taxon>
        <taxon>Tepidanaerobacteraceae</taxon>
        <taxon>Biomaibacter</taxon>
    </lineage>
</organism>
<keyword evidence="1" id="KW-0677">Repeat</keyword>
<dbReference type="PROSITE" id="PS51372">
    <property type="entry name" value="PRD_2"/>
    <property type="match status" value="2"/>
</dbReference>
<dbReference type="InterPro" id="IPR004341">
    <property type="entry name" value="CAT_RNA-bd_dom"/>
</dbReference>
<name>A0A3G2R7V9_9FIRM</name>
<dbReference type="AlphaFoldDB" id="A0A3G2R7V9"/>
<dbReference type="RefSeq" id="WP_120767555.1">
    <property type="nucleotide sequence ID" value="NZ_CP033169.1"/>
</dbReference>
<accession>A0A3G2R7V9</accession>
<dbReference type="Proteomes" id="UP000280960">
    <property type="component" value="Chromosome"/>
</dbReference>
<evidence type="ECO:0000313" key="3">
    <source>
        <dbReference type="EMBL" id="AYO31540.1"/>
    </source>
</evidence>
<dbReference type="SUPFAM" id="SSF63520">
    <property type="entry name" value="PTS-regulatory domain, PRD"/>
    <property type="match status" value="2"/>
</dbReference>
<dbReference type="GO" id="GO:0006355">
    <property type="term" value="P:regulation of DNA-templated transcription"/>
    <property type="evidence" value="ECO:0007669"/>
    <property type="project" value="InterPro"/>
</dbReference>
<evidence type="ECO:0000259" key="2">
    <source>
        <dbReference type="PROSITE" id="PS51372"/>
    </source>
</evidence>
<dbReference type="Gene3D" id="1.10.1790.10">
    <property type="entry name" value="PRD domain"/>
    <property type="match status" value="2"/>
</dbReference>
<dbReference type="Pfam" id="PF03123">
    <property type="entry name" value="CAT_RBD"/>
    <property type="match status" value="1"/>
</dbReference>
<dbReference type="InterPro" id="IPR036634">
    <property type="entry name" value="PRD_sf"/>
</dbReference>
<dbReference type="SUPFAM" id="SSF50151">
    <property type="entry name" value="SacY-like RNA-binding domain"/>
    <property type="match status" value="1"/>
</dbReference>
<protein>
    <submittedName>
        <fullName evidence="3">PRD domain-containing protein</fullName>
    </submittedName>
</protein>
<dbReference type="PANTHER" id="PTHR30185:SF16">
    <property type="entry name" value="PROTEIN GLCT"/>
    <property type="match status" value="1"/>
</dbReference>
<dbReference type="GO" id="GO:0003723">
    <property type="term" value="F:RNA binding"/>
    <property type="evidence" value="ECO:0007669"/>
    <property type="project" value="InterPro"/>
</dbReference>
<proteinExistence type="predicted"/>
<dbReference type="PANTHER" id="PTHR30185">
    <property type="entry name" value="CRYPTIC BETA-GLUCOSIDE BGL OPERON ANTITERMINATOR"/>
    <property type="match status" value="1"/>
</dbReference>
<feature type="domain" description="PRD" evidence="2">
    <location>
        <begin position="69"/>
        <end position="174"/>
    </location>
</feature>
<feature type="domain" description="PRD" evidence="2">
    <location>
        <begin position="176"/>
        <end position="278"/>
    </location>
</feature>
<gene>
    <name evidence="3" type="ORF">D2962_13865</name>
</gene>
<evidence type="ECO:0000256" key="1">
    <source>
        <dbReference type="ARBA" id="ARBA00022737"/>
    </source>
</evidence>
<reference evidence="3 4" key="1">
    <citation type="submission" date="2018-10" db="EMBL/GenBank/DDBJ databases">
        <authorList>
            <person name="Zhang X."/>
        </authorList>
    </citation>
    <scope>NUCLEOTIDE SEQUENCE [LARGE SCALE GENOMIC DNA]</scope>
    <source>
        <strain evidence="3 4">SK-G1</strain>
    </source>
</reference>
<keyword evidence="4" id="KW-1185">Reference proteome</keyword>
<dbReference type="EMBL" id="CP033169">
    <property type="protein sequence ID" value="AYO31540.1"/>
    <property type="molecule type" value="Genomic_DNA"/>
</dbReference>
<sequence length="278" mass="32134">MRNFILKKILNNNVVMAQDVKSGEEAVLVGRGLGFEAKPGKEVDEEKIEKIFYFFDEAQYKQYKNILDSVDRQIIGLTEEILAMVAKQLDEPLNEHIHVALADHINFTLERLAGNLEIENPFLEEIRALYPQDYELACKAADMIEQKFNVKIPDGEKGFIAMHLHSARANRELSRTVKYTSMINRMVEIIEEELGLKLDRDEINFARLLVHLRFALERVDRDIPIKNPLQARIKKEFGQSYKVAEKIAGFIRERMGKNPPQDELGYLALHIQRIRVSS</sequence>
<dbReference type="InterPro" id="IPR011608">
    <property type="entry name" value="PRD"/>
</dbReference>
<dbReference type="KEGG" id="bacg:D2962_13865"/>